<evidence type="ECO:0000313" key="4">
    <source>
        <dbReference type="Proteomes" id="UP000295632"/>
    </source>
</evidence>
<proteinExistence type="predicted"/>
<evidence type="ECO:0000256" key="2">
    <source>
        <dbReference type="SAM" id="Phobius"/>
    </source>
</evidence>
<dbReference type="EMBL" id="SNYJ01000004">
    <property type="protein sequence ID" value="TDQ41122.1"/>
    <property type="molecule type" value="Genomic_DNA"/>
</dbReference>
<keyword evidence="2" id="KW-0812">Transmembrane</keyword>
<sequence>MKVDNEKTIEEIQQRLTKIEETLSKIQAQNHSRINWRVVIATLIVSIGTAYILLIIYIYFLQNV</sequence>
<keyword evidence="2" id="KW-1133">Transmembrane helix</keyword>
<gene>
    <name evidence="3" type="ORF">EV213_104120</name>
</gene>
<name>A0A4R6U6B1_9BACI</name>
<accession>A0A4R6U6B1</accession>
<feature type="transmembrane region" description="Helical" evidence="2">
    <location>
        <begin position="38"/>
        <end position="60"/>
    </location>
</feature>
<evidence type="ECO:0000313" key="3">
    <source>
        <dbReference type="EMBL" id="TDQ41122.1"/>
    </source>
</evidence>
<organism evidence="3 4">
    <name type="scientific">Aureibacillus halotolerans</name>
    <dbReference type="NCBI Taxonomy" id="1508390"/>
    <lineage>
        <taxon>Bacteria</taxon>
        <taxon>Bacillati</taxon>
        <taxon>Bacillota</taxon>
        <taxon>Bacilli</taxon>
        <taxon>Bacillales</taxon>
        <taxon>Bacillaceae</taxon>
        <taxon>Aureibacillus</taxon>
    </lineage>
</organism>
<keyword evidence="4" id="KW-1185">Reference proteome</keyword>
<dbReference type="AlphaFoldDB" id="A0A4R6U6B1"/>
<evidence type="ECO:0000256" key="1">
    <source>
        <dbReference type="SAM" id="Coils"/>
    </source>
</evidence>
<reference evidence="3 4" key="1">
    <citation type="submission" date="2019-03" db="EMBL/GenBank/DDBJ databases">
        <title>Genomic Encyclopedia of Type Strains, Phase IV (KMG-IV): sequencing the most valuable type-strain genomes for metagenomic binning, comparative biology and taxonomic classification.</title>
        <authorList>
            <person name="Goeker M."/>
        </authorList>
    </citation>
    <scope>NUCLEOTIDE SEQUENCE [LARGE SCALE GENOMIC DNA]</scope>
    <source>
        <strain evidence="3 4">DSM 28697</strain>
    </source>
</reference>
<keyword evidence="1" id="KW-0175">Coiled coil</keyword>
<protein>
    <submittedName>
        <fullName evidence="3">Uncharacterized protein</fullName>
    </submittedName>
</protein>
<feature type="coiled-coil region" evidence="1">
    <location>
        <begin position="2"/>
        <end position="29"/>
    </location>
</feature>
<keyword evidence="2" id="KW-0472">Membrane</keyword>
<dbReference type="Proteomes" id="UP000295632">
    <property type="component" value="Unassembled WGS sequence"/>
</dbReference>
<comment type="caution">
    <text evidence="3">The sequence shown here is derived from an EMBL/GenBank/DDBJ whole genome shotgun (WGS) entry which is preliminary data.</text>
</comment>